<dbReference type="PANTHER" id="PTHR10412:SF10">
    <property type="entry name" value="GLYCOSYL HYDROLASE FAMILY 63 C-TERMINAL DOMAIN-CONTAINING PROTEIN"/>
    <property type="match status" value="1"/>
</dbReference>
<evidence type="ECO:0000256" key="1">
    <source>
        <dbReference type="SAM" id="MobiDB-lite"/>
    </source>
</evidence>
<feature type="domain" description="Mannosylglycerate hydrolase MGH1-like glycoside hydrolase" evidence="2">
    <location>
        <begin position="488"/>
        <end position="700"/>
    </location>
</feature>
<evidence type="ECO:0000259" key="2">
    <source>
        <dbReference type="Pfam" id="PF22422"/>
    </source>
</evidence>
<dbReference type="PANTHER" id="PTHR10412">
    <property type="entry name" value="MANNOSYL-OLIGOSACCHARIDE GLUCOSIDASE"/>
    <property type="match status" value="1"/>
</dbReference>
<sequence>MSQRKPRKETDTNMKQTIRASAVTNQNMGQTSSKKKYERSLDDGESPETKRARKVLKSDEEQQPDAEYDVKFWGPYLSDRQWGTVREDTEVNGNSCWNAVGHDTARETVYRCGEDGLMGVSDYEGRLCSCLALWNGKDAFLKERLFGLAGPEGNHGEDVKELYYYLDNTPDHTYMRSLYRYPMEEFPYVSLRNQNVARERTDTEFEIMDTGVFDKNCYWDIYTEYGKDTTGSLVCCYTLHNRSDDSASISIIPQFWYRNTWCGRSPNDALRPTLSQTSPFVLEAVYSLGTFEVRLGVDDAERPPEIVFTENEDKLTSKEGTYYKDAFHQYVVNGTKDAVRREGPTSKCAAVYQLTVPPGGHKKVCWGLYPKENYNTSNLWDVSKGVQDVILQRSLTANEFYQSIFPATWDREWSVVARQACAGLLWHKQYYGYNVAEWLDNVRRKDRQNAGCCGALKKKRNTSTIRNNQWTHFNAHDIMSVPDKWEFPWFAPWDTAFQMIPFMRLDSDFAKDQLLLLLSDRFLHPSGQMPGCEYEFGEMNPPIHAWSVLNVYRHDGSTDKEFLTKAFQRLSLNYQWMLKEKRVWNQYIFYGGFLGLDNISAINRSAATPADTEIEQADATGWMAFYALTMMEMALELGYTDSAITHLLDFVKVFHALNLEIGCGGLWHTEDNFYYDVLSKKGHRSAIQLRSLVGLVPMVACTVIGQFTKMSDQPFYTQLEQLCKEHSSHI</sequence>
<dbReference type="AlphaFoldDB" id="A0A210QYH4"/>
<dbReference type="GO" id="GO:0004573">
    <property type="term" value="F:Glc3Man9GlcNAc2 oligosaccharide glucosidase activity"/>
    <property type="evidence" value="ECO:0007669"/>
    <property type="project" value="InterPro"/>
</dbReference>
<dbReference type="GO" id="GO:0009311">
    <property type="term" value="P:oligosaccharide metabolic process"/>
    <property type="evidence" value="ECO:0007669"/>
    <property type="project" value="InterPro"/>
</dbReference>
<dbReference type="EMBL" id="NEDP02001230">
    <property type="protein sequence ID" value="OWF53721.1"/>
    <property type="molecule type" value="Genomic_DNA"/>
</dbReference>
<feature type="region of interest" description="Disordered" evidence="1">
    <location>
        <begin position="1"/>
        <end position="63"/>
    </location>
</feature>
<evidence type="ECO:0000313" key="4">
    <source>
        <dbReference type="Proteomes" id="UP000242188"/>
    </source>
</evidence>
<accession>A0A210QYH4</accession>
<dbReference type="Pfam" id="PF22422">
    <property type="entry name" value="MGH1-like_GH"/>
    <property type="match status" value="1"/>
</dbReference>
<dbReference type="Proteomes" id="UP000242188">
    <property type="component" value="Unassembled WGS sequence"/>
</dbReference>
<keyword evidence="4" id="KW-1185">Reference proteome</keyword>
<reference evidence="3 4" key="1">
    <citation type="journal article" date="2017" name="Nat. Ecol. Evol.">
        <title>Scallop genome provides insights into evolution of bilaterian karyotype and development.</title>
        <authorList>
            <person name="Wang S."/>
            <person name="Zhang J."/>
            <person name="Jiao W."/>
            <person name="Li J."/>
            <person name="Xun X."/>
            <person name="Sun Y."/>
            <person name="Guo X."/>
            <person name="Huan P."/>
            <person name="Dong B."/>
            <person name="Zhang L."/>
            <person name="Hu X."/>
            <person name="Sun X."/>
            <person name="Wang J."/>
            <person name="Zhao C."/>
            <person name="Wang Y."/>
            <person name="Wang D."/>
            <person name="Huang X."/>
            <person name="Wang R."/>
            <person name="Lv J."/>
            <person name="Li Y."/>
            <person name="Zhang Z."/>
            <person name="Liu B."/>
            <person name="Lu W."/>
            <person name="Hui Y."/>
            <person name="Liang J."/>
            <person name="Zhou Z."/>
            <person name="Hou R."/>
            <person name="Li X."/>
            <person name="Liu Y."/>
            <person name="Li H."/>
            <person name="Ning X."/>
            <person name="Lin Y."/>
            <person name="Zhao L."/>
            <person name="Xing Q."/>
            <person name="Dou J."/>
            <person name="Li Y."/>
            <person name="Mao J."/>
            <person name="Guo H."/>
            <person name="Dou H."/>
            <person name="Li T."/>
            <person name="Mu C."/>
            <person name="Jiang W."/>
            <person name="Fu Q."/>
            <person name="Fu X."/>
            <person name="Miao Y."/>
            <person name="Liu J."/>
            <person name="Yu Q."/>
            <person name="Li R."/>
            <person name="Liao H."/>
            <person name="Li X."/>
            <person name="Kong Y."/>
            <person name="Jiang Z."/>
            <person name="Chourrout D."/>
            <person name="Li R."/>
            <person name="Bao Z."/>
        </authorList>
    </citation>
    <scope>NUCLEOTIDE SEQUENCE [LARGE SCALE GENOMIC DNA]</scope>
    <source>
        <strain evidence="3 4">PY_sf001</strain>
    </source>
</reference>
<gene>
    <name evidence="3" type="ORF">KP79_PYT15809</name>
</gene>
<feature type="compositionally biased region" description="Basic and acidic residues" evidence="1">
    <location>
        <begin position="38"/>
        <end position="60"/>
    </location>
</feature>
<comment type="caution">
    <text evidence="3">The sequence shown here is derived from an EMBL/GenBank/DDBJ whole genome shotgun (WGS) entry which is preliminary data.</text>
</comment>
<dbReference type="Gene3D" id="1.50.10.10">
    <property type="match status" value="1"/>
</dbReference>
<dbReference type="STRING" id="6573.A0A210QYH4"/>
<dbReference type="SUPFAM" id="SSF48208">
    <property type="entry name" value="Six-hairpin glycosidases"/>
    <property type="match status" value="1"/>
</dbReference>
<dbReference type="OrthoDB" id="14419at2759"/>
<dbReference type="InterPro" id="IPR012341">
    <property type="entry name" value="6hp_glycosidase-like_sf"/>
</dbReference>
<organism evidence="3 4">
    <name type="scientific">Mizuhopecten yessoensis</name>
    <name type="common">Japanese scallop</name>
    <name type="synonym">Patinopecten yessoensis</name>
    <dbReference type="NCBI Taxonomy" id="6573"/>
    <lineage>
        <taxon>Eukaryota</taxon>
        <taxon>Metazoa</taxon>
        <taxon>Spiralia</taxon>
        <taxon>Lophotrochozoa</taxon>
        <taxon>Mollusca</taxon>
        <taxon>Bivalvia</taxon>
        <taxon>Autobranchia</taxon>
        <taxon>Pteriomorphia</taxon>
        <taxon>Pectinida</taxon>
        <taxon>Pectinoidea</taxon>
        <taxon>Pectinidae</taxon>
        <taxon>Mizuhopecten</taxon>
    </lineage>
</organism>
<evidence type="ECO:0000313" key="3">
    <source>
        <dbReference type="EMBL" id="OWF53721.1"/>
    </source>
</evidence>
<dbReference type="InterPro" id="IPR004888">
    <property type="entry name" value="Glycoside_hydrolase_63"/>
</dbReference>
<proteinExistence type="predicted"/>
<dbReference type="InterPro" id="IPR008928">
    <property type="entry name" value="6-hairpin_glycosidase_sf"/>
</dbReference>
<name>A0A210QYH4_MIZYE</name>
<protein>
    <recommendedName>
        <fullName evidence="2">Mannosylglycerate hydrolase MGH1-like glycoside hydrolase domain-containing protein</fullName>
    </recommendedName>
</protein>
<feature type="compositionally biased region" description="Polar residues" evidence="1">
    <location>
        <begin position="13"/>
        <end position="32"/>
    </location>
</feature>
<dbReference type="InterPro" id="IPR054491">
    <property type="entry name" value="MGH1-like_GH"/>
</dbReference>